<feature type="transmembrane region" description="Helical" evidence="6">
    <location>
        <begin position="699"/>
        <end position="721"/>
    </location>
</feature>
<keyword evidence="9" id="KW-1185">Reference proteome</keyword>
<organism evidence="8 9">
    <name type="scientific">Umezawaea endophytica</name>
    <dbReference type="NCBI Taxonomy" id="1654476"/>
    <lineage>
        <taxon>Bacteria</taxon>
        <taxon>Bacillati</taxon>
        <taxon>Actinomycetota</taxon>
        <taxon>Actinomycetes</taxon>
        <taxon>Pseudonocardiales</taxon>
        <taxon>Pseudonocardiaceae</taxon>
        <taxon>Umezawaea</taxon>
    </lineage>
</organism>
<gene>
    <name evidence="8" type="ORF">NZH93_19230</name>
</gene>
<feature type="transmembrane region" description="Helical" evidence="6">
    <location>
        <begin position="316"/>
        <end position="337"/>
    </location>
</feature>
<evidence type="ECO:0000313" key="9">
    <source>
        <dbReference type="Proteomes" id="UP001141259"/>
    </source>
</evidence>
<feature type="transmembrane region" description="Helical" evidence="6">
    <location>
        <begin position="612"/>
        <end position="635"/>
    </location>
</feature>
<proteinExistence type="predicted"/>
<evidence type="ECO:0000259" key="7">
    <source>
        <dbReference type="Pfam" id="PF02687"/>
    </source>
</evidence>
<feature type="transmembrane region" description="Helical" evidence="6">
    <location>
        <begin position="343"/>
        <end position="370"/>
    </location>
</feature>
<dbReference type="Pfam" id="PF02687">
    <property type="entry name" value="FtsX"/>
    <property type="match status" value="1"/>
</dbReference>
<evidence type="ECO:0000256" key="4">
    <source>
        <dbReference type="ARBA" id="ARBA00022989"/>
    </source>
</evidence>
<dbReference type="Proteomes" id="UP001141259">
    <property type="component" value="Unassembled WGS sequence"/>
</dbReference>
<feature type="domain" description="ABC3 transporter permease C-terminal" evidence="7">
    <location>
        <begin position="185"/>
        <end position="298"/>
    </location>
</feature>
<keyword evidence="4 6" id="KW-1133">Transmembrane helix</keyword>
<accession>A0A9X2VLX2</accession>
<reference evidence="8" key="1">
    <citation type="submission" date="2022-08" db="EMBL/GenBank/DDBJ databases">
        <authorList>
            <person name="Tistechok S."/>
            <person name="Samborskyy M."/>
            <person name="Roman I."/>
        </authorList>
    </citation>
    <scope>NUCLEOTIDE SEQUENCE</scope>
    <source>
        <strain evidence="8">DSM 103496</strain>
    </source>
</reference>
<dbReference type="RefSeq" id="WP_259624489.1">
    <property type="nucleotide sequence ID" value="NZ_JANYMP010000008.1"/>
</dbReference>
<name>A0A9X2VLX2_9PSEU</name>
<evidence type="ECO:0000313" key="8">
    <source>
        <dbReference type="EMBL" id="MCS7479000.1"/>
    </source>
</evidence>
<evidence type="ECO:0000256" key="5">
    <source>
        <dbReference type="ARBA" id="ARBA00023136"/>
    </source>
</evidence>
<dbReference type="InterPro" id="IPR003838">
    <property type="entry name" value="ABC3_permease_C"/>
</dbReference>
<comment type="subcellular location">
    <subcellularLocation>
        <location evidence="1">Cell membrane</location>
        <topology evidence="1">Multi-pass membrane protein</topology>
    </subcellularLocation>
</comment>
<evidence type="ECO:0000256" key="2">
    <source>
        <dbReference type="ARBA" id="ARBA00022475"/>
    </source>
</evidence>
<feature type="transmembrane region" description="Helical" evidence="6">
    <location>
        <begin position="176"/>
        <end position="203"/>
    </location>
</feature>
<feature type="transmembrane region" description="Helical" evidence="6">
    <location>
        <begin position="21"/>
        <end position="40"/>
    </location>
</feature>
<evidence type="ECO:0000256" key="6">
    <source>
        <dbReference type="SAM" id="Phobius"/>
    </source>
</evidence>
<sequence length="732" mass="74382">MNPVSLAFTVLRADTRSRVSALLVAVGVALGVVLVLWLLAAPDALQSRAERESWRGDTAAVSADDPRAAVVVARNRDDLDGRMVERFDVAALRSGVAVAAGIPFVPGPGEVLLSPALAKLDTGNRFSDRVIGSIGVEALRHPDELVAIIGHEPGALRGATRPDLRGPAVVDSSGGLLHLLTSIGLVVLVVPCLVLVASAARLTATRRERRLAALRLAGATPAQVIAMTAAETAFAAVVGSVLGAVASIPLRHLTTSIPWDGGTWLLDDFTASPLVVLLVVLLAPVLVVAAAVLGLRRVVTRPLGAVQQHSPSGPSPLRLVLLAGAGVVFFVGVGLGVGGTTTVLIGLAAVAAALVLAGPLVMAAVGKVFVGSWRRPSTLLAGRRLSDDPKAAFRSAAGVVLAVFTASMALVVFPSLSKQIQFSDGSWRDDVLVAESIGGGQAQVDALRADLDRLGVTGAVVPMVAGYAALGAEQPEVIIAPCEDGAKVLSAIADVACAGTPAIYAPEWQVDRLKRGADLVLTSGDKTTALPANLPVRTYEATPGRDYLFIDPALIPGLTAAPSRVAVTTDVGNRAAVQNALLRAFPGAGVVSNSKVDLQADLQGEDLLRATAIGLTIAAVLGAVSAVVAAAGSVVDRRRTFAALVAAGTPVRVLTRALRAEVVLPVLLATTGAGIAGAAVGAGLTTITRGRDLVFTPWLAAPVVLGLVVALAAAASCGPVLKKVTAVSYSDG</sequence>
<feature type="transmembrane region" description="Helical" evidence="6">
    <location>
        <begin position="270"/>
        <end position="295"/>
    </location>
</feature>
<keyword evidence="2" id="KW-1003">Cell membrane</keyword>
<keyword evidence="3 6" id="KW-0812">Transmembrane</keyword>
<comment type="caution">
    <text evidence="8">The sequence shown here is derived from an EMBL/GenBank/DDBJ whole genome shotgun (WGS) entry which is preliminary data.</text>
</comment>
<feature type="transmembrane region" description="Helical" evidence="6">
    <location>
        <begin position="391"/>
        <end position="413"/>
    </location>
</feature>
<keyword evidence="5 6" id="KW-0472">Membrane</keyword>
<protein>
    <submittedName>
        <fullName evidence="8">ABC transporter permease</fullName>
    </submittedName>
</protein>
<feature type="transmembrane region" description="Helical" evidence="6">
    <location>
        <begin position="662"/>
        <end position="687"/>
    </location>
</feature>
<evidence type="ECO:0000256" key="3">
    <source>
        <dbReference type="ARBA" id="ARBA00022692"/>
    </source>
</evidence>
<evidence type="ECO:0000256" key="1">
    <source>
        <dbReference type="ARBA" id="ARBA00004651"/>
    </source>
</evidence>
<dbReference type="EMBL" id="JANYMP010000008">
    <property type="protein sequence ID" value="MCS7479000.1"/>
    <property type="molecule type" value="Genomic_DNA"/>
</dbReference>
<feature type="transmembrane region" description="Helical" evidence="6">
    <location>
        <begin position="224"/>
        <end position="250"/>
    </location>
</feature>
<dbReference type="GO" id="GO:0005886">
    <property type="term" value="C:plasma membrane"/>
    <property type="evidence" value="ECO:0007669"/>
    <property type="project" value="UniProtKB-SubCell"/>
</dbReference>
<dbReference type="AlphaFoldDB" id="A0A9X2VLX2"/>